<dbReference type="GO" id="GO:0005737">
    <property type="term" value="C:cytoplasm"/>
    <property type="evidence" value="ECO:0007669"/>
    <property type="project" value="TreeGrafter"/>
</dbReference>
<evidence type="ECO:0000256" key="1">
    <source>
        <dbReference type="PROSITE-ProRule" id="PRU00023"/>
    </source>
</evidence>
<protein>
    <submittedName>
        <fullName evidence="6">Uncharacterized protein LOC109471342</fullName>
    </submittedName>
</protein>
<dbReference type="GO" id="GO:0006915">
    <property type="term" value="P:apoptotic process"/>
    <property type="evidence" value="ECO:0007669"/>
    <property type="project" value="TreeGrafter"/>
</dbReference>
<keyword evidence="5" id="KW-1185">Reference proteome</keyword>
<evidence type="ECO:0000313" key="6">
    <source>
        <dbReference type="RefSeq" id="XP_019626189.1"/>
    </source>
</evidence>
<name>A0A6P4YWS5_BRABE</name>
<evidence type="ECO:0000313" key="5">
    <source>
        <dbReference type="Proteomes" id="UP000515135"/>
    </source>
</evidence>
<dbReference type="PROSITE" id="PS50088">
    <property type="entry name" value="ANK_REPEAT"/>
    <property type="match status" value="1"/>
</dbReference>
<dbReference type="GeneID" id="109471342"/>
<gene>
    <name evidence="6" type="primary">LOC109471342</name>
</gene>
<dbReference type="RefSeq" id="XP_019626189.1">
    <property type="nucleotide sequence ID" value="XM_019770630.1"/>
</dbReference>
<dbReference type="SUPFAM" id="SSF48403">
    <property type="entry name" value="Ankyrin repeat"/>
    <property type="match status" value="1"/>
</dbReference>
<evidence type="ECO:0000256" key="2">
    <source>
        <dbReference type="SAM" id="Coils"/>
    </source>
</evidence>
<proteinExistence type="predicted"/>
<dbReference type="PANTHER" id="PTHR10454">
    <property type="entry name" value="CASPASE"/>
    <property type="match status" value="1"/>
</dbReference>
<dbReference type="AlphaFoldDB" id="A0A6P4YWS5"/>
<dbReference type="OrthoDB" id="512920at2759"/>
<dbReference type="InterPro" id="IPR049341">
    <property type="entry name" value="TRADD-like_N"/>
</dbReference>
<dbReference type="GO" id="GO:0043525">
    <property type="term" value="P:positive regulation of neuron apoptotic process"/>
    <property type="evidence" value="ECO:0007669"/>
    <property type="project" value="TreeGrafter"/>
</dbReference>
<dbReference type="Proteomes" id="UP000515135">
    <property type="component" value="Unplaced"/>
</dbReference>
<dbReference type="Pfam" id="PF20694">
    <property type="entry name" value="TRADD-like_N"/>
    <property type="match status" value="1"/>
</dbReference>
<dbReference type="Gene3D" id="3.40.50.2000">
    <property type="entry name" value="Glycogen Phosphorylase B"/>
    <property type="match status" value="1"/>
</dbReference>
<reference evidence="6" key="1">
    <citation type="submission" date="2025-08" db="UniProtKB">
        <authorList>
            <consortium name="RefSeq"/>
        </authorList>
    </citation>
    <scope>IDENTIFICATION</scope>
    <source>
        <tissue evidence="6">Gonad</tissue>
    </source>
</reference>
<dbReference type="InterPro" id="IPR002398">
    <property type="entry name" value="Pept_C14"/>
</dbReference>
<organism evidence="5 6">
    <name type="scientific">Branchiostoma belcheri</name>
    <name type="common">Amphioxus</name>
    <dbReference type="NCBI Taxonomy" id="7741"/>
    <lineage>
        <taxon>Eukaryota</taxon>
        <taxon>Metazoa</taxon>
        <taxon>Chordata</taxon>
        <taxon>Cephalochordata</taxon>
        <taxon>Leptocardii</taxon>
        <taxon>Amphioxiformes</taxon>
        <taxon>Branchiostomatidae</taxon>
        <taxon>Branchiostoma</taxon>
    </lineage>
</organism>
<feature type="region of interest" description="Disordered" evidence="3">
    <location>
        <begin position="758"/>
        <end position="832"/>
    </location>
</feature>
<dbReference type="SUPFAM" id="SSF53756">
    <property type="entry name" value="UDP-Glycosyltransferase/glycogen phosphorylase"/>
    <property type="match status" value="1"/>
</dbReference>
<dbReference type="GO" id="GO:0004197">
    <property type="term" value="F:cysteine-type endopeptidase activity"/>
    <property type="evidence" value="ECO:0007669"/>
    <property type="project" value="InterPro"/>
</dbReference>
<dbReference type="Gene3D" id="1.25.40.20">
    <property type="entry name" value="Ankyrin repeat-containing domain"/>
    <property type="match status" value="1"/>
</dbReference>
<sequence length="856" mass="96319">MDNAAVLLLSELYGTLKGGISSIYRRLAQVLREHEPDIPVFSTVLEATEEDKKDAKSDGVRELLLPQVESGDERTKPSLHWLTFDHRAKYPHLPEKVKTIVGHTDGTSRAACGIKQDRCPEATAILFIDDIPEETEQYKGDEKALGIGKKEDSILKDAEQADVVFSIGDRIFDHFKNQFRAIPASKQPQHIKFVPRPSSIFEDADAEYKDTDTMVVLSISRVTGVEKLNGLDLAVKALSIVAEKMSVTLRVRGVNKEDQKARNAILGHRNSTNLQITFDPYGTQEDILKDMLQAHLVLVPSCAEPFGFVGLQAIAAGVPVLVSDKSGLANLIEKFARRYHNCIVKTDIHGNGKMNFNVSRWADRIEKVLEHCKEEFETAANLKKDLLDTRYWEESERTFIEICKRKGPPSAVFGDQGTQDNGDSYESGSDDDSSNFIILEISNKIFNEEVLQDPQMFESKFSVFRRHFVASYPHFKRLSCKAKLRVKKIVANQITKFNKVLLSSQRLESMYEKMVECFEKFSAILTKIEDGCVLCTLEFDDTPHLKSFLRGYRDGLLSETLTQELITEDMKQEEGPGLFVDVTLLVARDTAEVDDDGPNKNISRSLCDLHATKTQRSTLQPGLVSLNLATTIAQDSRFKDWESDPLINQLALGLAVKSRQAQESDRKAKRTIEILHTDVHKLTQEIETTAKMLADQNKELQRQQEANTRLTRTIEDLRAQKTSRAPTLEREEIRQAVEKADVDVYARDQRRKRLKLEESAFQTSEEEATTDTRQESLKAEAEDGRTTPHEASGHGETGVVELPRHGADVQARDKNDDETALLEASRRGDTGEVELLIQHGTDVQARDNVSTDSHLV</sequence>
<dbReference type="Pfam" id="PF20706">
    <property type="entry name" value="GT4-conflict"/>
    <property type="match status" value="1"/>
</dbReference>
<dbReference type="PROSITE" id="PS50297">
    <property type="entry name" value="ANK_REP_REGION"/>
    <property type="match status" value="1"/>
</dbReference>
<evidence type="ECO:0000259" key="4">
    <source>
        <dbReference type="Pfam" id="PF20694"/>
    </source>
</evidence>
<feature type="domain" description="TRADD-like N-terminal" evidence="4">
    <location>
        <begin position="504"/>
        <end position="570"/>
    </location>
</feature>
<feature type="compositionally biased region" description="Basic and acidic residues" evidence="3">
    <location>
        <begin position="770"/>
        <end position="793"/>
    </location>
</feature>
<evidence type="ECO:0000256" key="3">
    <source>
        <dbReference type="SAM" id="MobiDB-lite"/>
    </source>
</evidence>
<dbReference type="KEGG" id="bbel:109471342"/>
<feature type="region of interest" description="Disordered" evidence="3">
    <location>
        <begin position="410"/>
        <end position="431"/>
    </location>
</feature>
<dbReference type="GO" id="GO:0006508">
    <property type="term" value="P:proteolysis"/>
    <property type="evidence" value="ECO:0007669"/>
    <property type="project" value="InterPro"/>
</dbReference>
<keyword evidence="1" id="KW-0040">ANK repeat</keyword>
<dbReference type="PANTHER" id="PTHR10454:SF248">
    <property type="entry name" value="CASPASE-8-LIKE"/>
    <property type="match status" value="1"/>
</dbReference>
<dbReference type="InterPro" id="IPR002110">
    <property type="entry name" value="Ankyrin_rpt"/>
</dbReference>
<feature type="compositionally biased region" description="Basic and acidic residues" evidence="3">
    <location>
        <begin position="802"/>
        <end position="817"/>
    </location>
</feature>
<keyword evidence="2" id="KW-0175">Coiled coil</keyword>
<feature type="repeat" description="ANK" evidence="1">
    <location>
        <begin position="816"/>
        <end position="848"/>
    </location>
</feature>
<accession>A0A6P4YWS5</accession>
<dbReference type="InterPro" id="IPR036770">
    <property type="entry name" value="Ankyrin_rpt-contain_sf"/>
</dbReference>
<feature type="coiled-coil region" evidence="2">
    <location>
        <begin position="679"/>
        <end position="720"/>
    </location>
</feature>